<dbReference type="PANTHER" id="PTHR32322">
    <property type="entry name" value="INNER MEMBRANE TRANSPORTER"/>
    <property type="match status" value="1"/>
</dbReference>
<feature type="transmembrane region" description="Helical" evidence="5">
    <location>
        <begin position="171"/>
        <end position="190"/>
    </location>
</feature>
<reference evidence="7 8" key="1">
    <citation type="submission" date="2015-03" db="EMBL/GenBank/DDBJ databases">
        <title>Draft genome sequence of Elstera litoralis.</title>
        <authorList>
            <person name="Rahalkar M.C."/>
            <person name="Dhakephalkar P.K."/>
            <person name="Pore S.D."/>
            <person name="Arora P."/>
            <person name="Kapse N.G."/>
            <person name="Pandit P.S."/>
        </authorList>
    </citation>
    <scope>NUCLEOTIDE SEQUENCE [LARGE SCALE GENOMIC DNA]</scope>
    <source>
        <strain evidence="7 8">Dia-1</strain>
    </source>
</reference>
<evidence type="ECO:0000313" key="8">
    <source>
        <dbReference type="Proteomes" id="UP000033774"/>
    </source>
</evidence>
<dbReference type="EMBL" id="LAJY01000323">
    <property type="protein sequence ID" value="KJV09234.1"/>
    <property type="molecule type" value="Genomic_DNA"/>
</dbReference>
<feature type="transmembrane region" description="Helical" evidence="5">
    <location>
        <begin position="140"/>
        <end position="159"/>
    </location>
</feature>
<dbReference type="InterPro" id="IPR000620">
    <property type="entry name" value="EamA_dom"/>
</dbReference>
<protein>
    <submittedName>
        <fullName evidence="7">Membrane protein</fullName>
    </submittedName>
</protein>
<keyword evidence="8" id="KW-1185">Reference proteome</keyword>
<dbReference type="PANTHER" id="PTHR32322:SF9">
    <property type="entry name" value="AMINO-ACID METABOLITE EFFLUX PUMP-RELATED"/>
    <property type="match status" value="1"/>
</dbReference>
<feature type="domain" description="EamA" evidence="6">
    <location>
        <begin position="8"/>
        <end position="131"/>
    </location>
</feature>
<evidence type="ECO:0000256" key="4">
    <source>
        <dbReference type="ARBA" id="ARBA00023136"/>
    </source>
</evidence>
<feature type="transmembrane region" description="Helical" evidence="5">
    <location>
        <begin position="210"/>
        <end position="229"/>
    </location>
</feature>
<keyword evidence="3 5" id="KW-1133">Transmembrane helix</keyword>
<gene>
    <name evidence="7" type="ORF">VZ95_12760</name>
</gene>
<dbReference type="SUPFAM" id="SSF103481">
    <property type="entry name" value="Multidrug resistance efflux transporter EmrE"/>
    <property type="match status" value="2"/>
</dbReference>
<dbReference type="PATRIC" id="fig|552518.3.peg.2175"/>
<feature type="transmembrane region" description="Helical" evidence="5">
    <location>
        <begin position="115"/>
        <end position="134"/>
    </location>
</feature>
<feature type="transmembrane region" description="Helical" evidence="5">
    <location>
        <begin position="33"/>
        <end position="50"/>
    </location>
</feature>
<proteinExistence type="predicted"/>
<feature type="transmembrane region" description="Helical" evidence="5">
    <location>
        <begin position="57"/>
        <end position="80"/>
    </location>
</feature>
<dbReference type="Pfam" id="PF00892">
    <property type="entry name" value="EamA"/>
    <property type="match status" value="2"/>
</dbReference>
<evidence type="ECO:0000259" key="6">
    <source>
        <dbReference type="Pfam" id="PF00892"/>
    </source>
</evidence>
<dbReference type="OrthoDB" id="7158585at2"/>
<feature type="transmembrane region" description="Helical" evidence="5">
    <location>
        <begin position="86"/>
        <end position="108"/>
    </location>
</feature>
<dbReference type="GO" id="GO:0016020">
    <property type="term" value="C:membrane"/>
    <property type="evidence" value="ECO:0007669"/>
    <property type="project" value="UniProtKB-SubCell"/>
</dbReference>
<dbReference type="RefSeq" id="WP_045776186.1">
    <property type="nucleotide sequence ID" value="NZ_LAJY01000323.1"/>
</dbReference>
<feature type="domain" description="EamA" evidence="6">
    <location>
        <begin position="141"/>
        <end position="280"/>
    </location>
</feature>
<dbReference type="InterPro" id="IPR037185">
    <property type="entry name" value="EmrE-like"/>
</dbReference>
<name>A0A0F3IUG2_9PROT</name>
<keyword evidence="2 5" id="KW-0812">Transmembrane</keyword>
<organism evidence="7 8">
    <name type="scientific">Elstera litoralis</name>
    <dbReference type="NCBI Taxonomy" id="552518"/>
    <lineage>
        <taxon>Bacteria</taxon>
        <taxon>Pseudomonadati</taxon>
        <taxon>Pseudomonadota</taxon>
        <taxon>Alphaproteobacteria</taxon>
        <taxon>Rhodospirillales</taxon>
        <taxon>Rhodospirillaceae</taxon>
        <taxon>Elstera</taxon>
    </lineage>
</organism>
<feature type="transmembrane region" description="Helical" evidence="5">
    <location>
        <begin position="241"/>
        <end position="258"/>
    </location>
</feature>
<evidence type="ECO:0000256" key="2">
    <source>
        <dbReference type="ARBA" id="ARBA00022692"/>
    </source>
</evidence>
<sequence length="295" mass="30691">MPLAHSALALLIAAVWGFNFVTIKLGLDGMPPLLFCGLRFAIAALPLLFLRGGPPVAWRYVIGIGLALGVVKFGLLFTAIKIGMGAGLASLLMQSQVFFTILAAAVLLGERVTPVALLGMLISAGGLALLALDLPLGTSLIGFGMVILAAMCWAVSNILTKKSGSRDAFRLISWVSLVPPLPLFALSLLIEGPEAIVTSVTQATPLTVLSLLYVAGPSTILAFAAWSWLLQRHSAAKVTPFALAVPIFGLLSAALFLGEKLDAMTLFACGLVFAGLALAILGPSLRLARPLRPAA</sequence>
<accession>A0A0F3IUG2</accession>
<dbReference type="Proteomes" id="UP000033774">
    <property type="component" value="Unassembled WGS sequence"/>
</dbReference>
<dbReference type="AlphaFoldDB" id="A0A0F3IUG2"/>
<dbReference type="InterPro" id="IPR050638">
    <property type="entry name" value="AA-Vitamin_Transporters"/>
</dbReference>
<feature type="transmembrane region" description="Helical" evidence="5">
    <location>
        <begin position="264"/>
        <end position="282"/>
    </location>
</feature>
<evidence type="ECO:0000256" key="5">
    <source>
        <dbReference type="SAM" id="Phobius"/>
    </source>
</evidence>
<evidence type="ECO:0000256" key="3">
    <source>
        <dbReference type="ARBA" id="ARBA00022989"/>
    </source>
</evidence>
<keyword evidence="4 5" id="KW-0472">Membrane</keyword>
<comment type="caution">
    <text evidence="7">The sequence shown here is derived from an EMBL/GenBank/DDBJ whole genome shotgun (WGS) entry which is preliminary data.</text>
</comment>
<evidence type="ECO:0000256" key="1">
    <source>
        <dbReference type="ARBA" id="ARBA00004141"/>
    </source>
</evidence>
<comment type="subcellular location">
    <subcellularLocation>
        <location evidence="1">Membrane</location>
        <topology evidence="1">Multi-pass membrane protein</topology>
    </subcellularLocation>
</comment>
<evidence type="ECO:0000313" key="7">
    <source>
        <dbReference type="EMBL" id="KJV09234.1"/>
    </source>
</evidence>